<dbReference type="Gene3D" id="2.40.10.10">
    <property type="entry name" value="Trypsin-like serine proteases"/>
    <property type="match status" value="1"/>
</dbReference>
<accession>A0A2X4RD49</accession>
<dbReference type="EMBL" id="LS483460">
    <property type="protein sequence ID" value="SQH99951.1"/>
    <property type="molecule type" value="Genomic_DNA"/>
</dbReference>
<evidence type="ECO:0000313" key="2">
    <source>
        <dbReference type="Proteomes" id="UP000249264"/>
    </source>
</evidence>
<name>A0A2X4RD49_9CORY</name>
<dbReference type="Proteomes" id="UP000249264">
    <property type="component" value="Chromosome 1"/>
</dbReference>
<sequence length="214" mass="23422">MRFLDRLEHVKAHPAVVKIRTRNGYCSGVLVDSSLEPRTQHRAELVLTCAHFFRDGLEESDQYKVSGGFSRRIKAVRTIDGTDMALCALDSPAPARDVPGIAAQTPSFRDPISTWGFGGKARRAQLRQGLFLMPFFRVWSVDFRTTVSPAGMVFNTLPAVKGDSGGPAFLNDEVVGTQALILNPLGKNLRIATLALVAPHRRALIAAAADLKRR</sequence>
<dbReference type="InterPro" id="IPR043504">
    <property type="entry name" value="Peptidase_S1_PA_chymotrypsin"/>
</dbReference>
<dbReference type="InterPro" id="IPR009003">
    <property type="entry name" value="Peptidase_S1_PA"/>
</dbReference>
<dbReference type="GO" id="GO:0008233">
    <property type="term" value="F:peptidase activity"/>
    <property type="evidence" value="ECO:0007669"/>
    <property type="project" value="UniProtKB-KW"/>
</dbReference>
<dbReference type="SUPFAM" id="SSF50494">
    <property type="entry name" value="Trypsin-like serine proteases"/>
    <property type="match status" value="1"/>
</dbReference>
<keyword evidence="1" id="KW-0378">Hydrolase</keyword>
<dbReference type="KEGG" id="cmin:NCTC10288_01254"/>
<evidence type="ECO:0000313" key="1">
    <source>
        <dbReference type="EMBL" id="SQH99951.1"/>
    </source>
</evidence>
<dbReference type="STRING" id="38301.NX84_07340"/>
<proteinExistence type="predicted"/>
<gene>
    <name evidence="1" type="ORF">NCTC10288_01254</name>
</gene>
<organism evidence="1 2">
    <name type="scientific">Corynebacterium minutissimum</name>
    <dbReference type="NCBI Taxonomy" id="38301"/>
    <lineage>
        <taxon>Bacteria</taxon>
        <taxon>Bacillati</taxon>
        <taxon>Actinomycetota</taxon>
        <taxon>Actinomycetes</taxon>
        <taxon>Mycobacteriales</taxon>
        <taxon>Corynebacteriaceae</taxon>
        <taxon>Corynebacterium</taxon>
    </lineage>
</organism>
<dbReference type="Pfam" id="PF13365">
    <property type="entry name" value="Trypsin_2"/>
    <property type="match status" value="1"/>
</dbReference>
<keyword evidence="1" id="KW-0645">Protease</keyword>
<dbReference type="GO" id="GO:0006508">
    <property type="term" value="P:proteolysis"/>
    <property type="evidence" value="ECO:0007669"/>
    <property type="project" value="UniProtKB-KW"/>
</dbReference>
<dbReference type="AlphaFoldDB" id="A0A2X4RD49"/>
<reference evidence="1 2" key="1">
    <citation type="submission" date="2018-06" db="EMBL/GenBank/DDBJ databases">
        <authorList>
            <consortium name="Pathogen Informatics"/>
            <person name="Doyle S."/>
        </authorList>
    </citation>
    <scope>NUCLEOTIDE SEQUENCE [LARGE SCALE GENOMIC DNA]</scope>
    <source>
        <strain evidence="1 2">NCTC10288</strain>
    </source>
</reference>
<protein>
    <submittedName>
        <fullName evidence="1">Trypsin-like serine protease</fullName>
    </submittedName>
</protein>